<dbReference type="SUPFAM" id="SSF53822">
    <property type="entry name" value="Periplasmic binding protein-like I"/>
    <property type="match status" value="1"/>
</dbReference>
<evidence type="ECO:0000256" key="2">
    <source>
        <dbReference type="ARBA" id="ARBA00022729"/>
    </source>
</evidence>
<keyword evidence="3" id="KW-0813">Transport</keyword>
<dbReference type="InterPro" id="IPR051010">
    <property type="entry name" value="BCAA_transport"/>
</dbReference>
<dbReference type="InterPro" id="IPR028082">
    <property type="entry name" value="Peripla_BP_I"/>
</dbReference>
<sequence>MSGGQAVTGKLFQSAVKYGLAKVEAEKAWPDGIKLLEYDNQGGPSEAADKLKAAINDGAQIIIQGASSAIGGQITADVQKHNARNPGKEIMWINVGAEAMEFTGPKCHFYHFRWNGNAEIRLKAMLIAMKDANALGTKVYIIGQNYSWGHDVQKLTRDYAKEYGYTIVGDVIHDVNKIQDFAPYVAKIKEAGPDTVVTGNWSNDLLLLMKAAGDSGLKARFLAYWIDQPGNIANAGDTADGHYTQSTFFPDANGEKTAAFAEDFKAKTGQYPLNVQGHVTHAMWGLGEALKALKAKPGDKLNVKALASAMENVTVDTSMGPIKMRSEDHQALVPLAIAVVSKDAKFKADNTERGFKTIKLLTGEQASSPVQPSCKMDRPKS</sequence>
<reference evidence="5 6" key="1">
    <citation type="submission" date="2019-07" db="EMBL/GenBank/DDBJ databases">
        <title>Whole genome shotgun sequence of Reyranella soli NBRC 108950.</title>
        <authorList>
            <person name="Hosoyama A."/>
            <person name="Uohara A."/>
            <person name="Ohji S."/>
            <person name="Ichikawa N."/>
        </authorList>
    </citation>
    <scope>NUCLEOTIDE SEQUENCE [LARGE SCALE GENOMIC DNA]</scope>
    <source>
        <strain evidence="5 6">NBRC 108950</strain>
    </source>
</reference>
<evidence type="ECO:0000256" key="1">
    <source>
        <dbReference type="ARBA" id="ARBA00010062"/>
    </source>
</evidence>
<name>A0A512NQ37_9HYPH</name>
<dbReference type="PANTHER" id="PTHR30483:SF6">
    <property type="entry name" value="PERIPLASMIC BINDING PROTEIN OF ABC TRANSPORTER FOR NATURAL AMINO ACIDS"/>
    <property type="match status" value="1"/>
</dbReference>
<gene>
    <name evidence="5" type="ORF">RSO01_82250</name>
</gene>
<evidence type="ECO:0000256" key="3">
    <source>
        <dbReference type="ARBA" id="ARBA00022970"/>
    </source>
</evidence>
<dbReference type="Proteomes" id="UP000321058">
    <property type="component" value="Unassembled WGS sequence"/>
</dbReference>
<dbReference type="AlphaFoldDB" id="A0A512NQ37"/>
<keyword evidence="2" id="KW-0732">Signal</keyword>
<evidence type="ECO:0000313" key="5">
    <source>
        <dbReference type="EMBL" id="GEP61059.1"/>
    </source>
</evidence>
<proteinExistence type="inferred from homology"/>
<keyword evidence="6" id="KW-1185">Reference proteome</keyword>
<feature type="domain" description="Leucine-binding protein" evidence="4">
    <location>
        <begin position="1"/>
        <end position="343"/>
    </location>
</feature>
<evidence type="ECO:0000313" key="6">
    <source>
        <dbReference type="Proteomes" id="UP000321058"/>
    </source>
</evidence>
<dbReference type="InterPro" id="IPR028081">
    <property type="entry name" value="Leu-bd"/>
</dbReference>
<protein>
    <submittedName>
        <fullName evidence="5">Branched-chain amino acid ABC transporter substrate-binding protein</fullName>
    </submittedName>
</protein>
<dbReference type="PANTHER" id="PTHR30483">
    <property type="entry name" value="LEUCINE-SPECIFIC-BINDING PROTEIN"/>
    <property type="match status" value="1"/>
</dbReference>
<dbReference type="EMBL" id="BKAJ01000198">
    <property type="protein sequence ID" value="GEP61059.1"/>
    <property type="molecule type" value="Genomic_DNA"/>
</dbReference>
<dbReference type="GO" id="GO:0006865">
    <property type="term" value="P:amino acid transport"/>
    <property type="evidence" value="ECO:0007669"/>
    <property type="project" value="UniProtKB-KW"/>
</dbReference>
<evidence type="ECO:0000259" key="4">
    <source>
        <dbReference type="Pfam" id="PF13458"/>
    </source>
</evidence>
<dbReference type="Gene3D" id="3.40.50.2300">
    <property type="match status" value="2"/>
</dbReference>
<comment type="similarity">
    <text evidence="1">Belongs to the leucine-binding protein family.</text>
</comment>
<dbReference type="Pfam" id="PF13458">
    <property type="entry name" value="Peripla_BP_6"/>
    <property type="match status" value="1"/>
</dbReference>
<comment type="caution">
    <text evidence="5">The sequence shown here is derived from an EMBL/GenBank/DDBJ whole genome shotgun (WGS) entry which is preliminary data.</text>
</comment>
<accession>A0A512NQ37</accession>
<keyword evidence="3" id="KW-0029">Amino-acid transport</keyword>
<organism evidence="5 6">
    <name type="scientific">Reyranella soli</name>
    <dbReference type="NCBI Taxonomy" id="1230389"/>
    <lineage>
        <taxon>Bacteria</taxon>
        <taxon>Pseudomonadati</taxon>
        <taxon>Pseudomonadota</taxon>
        <taxon>Alphaproteobacteria</taxon>
        <taxon>Hyphomicrobiales</taxon>
        <taxon>Reyranellaceae</taxon>
        <taxon>Reyranella</taxon>
    </lineage>
</organism>